<keyword evidence="4" id="KW-0002">3D-structure</keyword>
<protein>
    <submittedName>
        <fullName evidence="2">Uncharacterized protein</fullName>
    </submittedName>
</protein>
<evidence type="ECO:0000256" key="1">
    <source>
        <dbReference type="SAM" id="Phobius"/>
    </source>
</evidence>
<gene>
    <name evidence="2" type="ORF">HM1_0821</name>
</gene>
<evidence type="ECO:0000313" key="3">
    <source>
        <dbReference type="Proteomes" id="UP000008550"/>
    </source>
</evidence>
<keyword evidence="1" id="KW-0472">Membrane</keyword>
<feature type="transmembrane region" description="Helical" evidence="1">
    <location>
        <begin position="20"/>
        <end position="38"/>
    </location>
</feature>
<keyword evidence="3" id="KW-1185">Reference proteome</keyword>
<proteinExistence type="evidence at protein level"/>
<reference evidence="2 3" key="1">
    <citation type="journal article" date="2008" name="J. Bacteriol.">
        <title>The genome of Heliobacterium modesticaldum, a phototrophic representative of the Firmicutes containing the simplest photosynthetic apparatus.</title>
        <authorList>
            <person name="Sattley W.M."/>
            <person name="Madigan M.T."/>
            <person name="Swingley W.D."/>
            <person name="Cheung P.C."/>
            <person name="Clocksin K.M."/>
            <person name="Conrad A.L."/>
            <person name="Dejesa L.C."/>
            <person name="Honchak B.M."/>
            <person name="Jung D.O."/>
            <person name="Karbach L.E."/>
            <person name="Kurdoglu A."/>
            <person name="Lahiri S."/>
            <person name="Mastrian S.D."/>
            <person name="Page L.E."/>
            <person name="Taylor H.L."/>
            <person name="Wang Z.T."/>
            <person name="Raymond J."/>
            <person name="Chen M."/>
            <person name="Blankenship R.E."/>
            <person name="Touchman J.W."/>
        </authorList>
    </citation>
    <scope>NUCLEOTIDE SEQUENCE [LARGE SCALE GENOMIC DNA]</scope>
    <source>
        <strain evidence="3">ATCC 51547 / Ice1</strain>
    </source>
</reference>
<dbReference type="SMR" id="B0TAT4"/>
<dbReference type="EMBL" id="CP000930">
    <property type="protein sequence ID" value="ABZ83736.1"/>
    <property type="molecule type" value="Genomic_DNA"/>
</dbReference>
<reference evidence="4" key="2">
    <citation type="journal article" date="2017" name="Science">
        <title>Structure of a symmetric photosynthetic reaction center-photosystem.</title>
        <authorList>
            <person name="Gisriel C."/>
            <person name="Sarrou I."/>
            <person name="Ferlez B."/>
            <person name="Golbeck J.H."/>
            <person name="Redding K.E."/>
            <person name="Fromme R."/>
        </authorList>
    </citation>
    <scope>X-RAY CRYSTALLOGRAPHY (2.20 ANGSTROMS) OF 13-37</scope>
</reference>
<dbReference type="AlphaFoldDB" id="B0TAT4"/>
<evidence type="ECO:0007829" key="4">
    <source>
        <dbReference type="PDB" id="5V8K"/>
    </source>
</evidence>
<sequence length="40" mass="4840">MWKKGGVRPMEMYSPTFNVAHILAFFFLFLHIPFYFVLKD</sequence>
<dbReference type="PDB" id="5V8K">
    <property type="method" value="X-ray"/>
    <property type="resolution" value="2.20 A"/>
    <property type="chains" value="B=13-37"/>
</dbReference>
<organism evidence="2 3">
    <name type="scientific">Heliobacterium modesticaldum (strain ATCC 51547 / Ice1)</name>
    <dbReference type="NCBI Taxonomy" id="498761"/>
    <lineage>
        <taxon>Bacteria</taxon>
        <taxon>Bacillati</taxon>
        <taxon>Bacillota</taxon>
        <taxon>Clostridia</taxon>
        <taxon>Eubacteriales</taxon>
        <taxon>Heliobacteriaceae</taxon>
        <taxon>Heliomicrobium</taxon>
    </lineage>
</organism>
<evidence type="ECO:0000313" key="2">
    <source>
        <dbReference type="EMBL" id="ABZ83736.1"/>
    </source>
</evidence>
<name>B0TAT4_HELMI</name>
<dbReference type="KEGG" id="hmo:HM1_0821"/>
<keyword evidence="1" id="KW-0812">Transmembrane</keyword>
<keyword evidence="1" id="KW-1133">Transmembrane helix</keyword>
<dbReference type="HOGENOM" id="CLU_3290622_0_0_9"/>
<dbReference type="PDBsum" id="5V8K"/>
<dbReference type="Proteomes" id="UP000008550">
    <property type="component" value="Chromosome"/>
</dbReference>
<accession>B0TAT4</accession>